<dbReference type="EMBL" id="VISO01000003">
    <property type="protein sequence ID" value="TVZ62983.1"/>
    <property type="molecule type" value="Genomic_DNA"/>
</dbReference>
<dbReference type="AlphaFoldDB" id="A0A559SKU5"/>
<dbReference type="InterPro" id="IPR007345">
    <property type="entry name" value="Polysacch_pyruvyl_Trfase"/>
</dbReference>
<feature type="domain" description="Polysaccharide pyruvyl transferase" evidence="1">
    <location>
        <begin position="18"/>
        <end position="334"/>
    </location>
</feature>
<evidence type="ECO:0000313" key="2">
    <source>
        <dbReference type="EMBL" id="TVZ62983.1"/>
    </source>
</evidence>
<dbReference type="GO" id="GO:0016740">
    <property type="term" value="F:transferase activity"/>
    <property type="evidence" value="ECO:0007669"/>
    <property type="project" value="UniProtKB-KW"/>
</dbReference>
<evidence type="ECO:0000313" key="3">
    <source>
        <dbReference type="Proteomes" id="UP000319824"/>
    </source>
</evidence>
<dbReference type="Pfam" id="PF04230">
    <property type="entry name" value="PS_pyruv_trans"/>
    <property type="match status" value="1"/>
</dbReference>
<keyword evidence="2" id="KW-0808">Transferase</keyword>
<organism evidence="2 3">
    <name type="scientific">Rhizobium mongolense USDA 1844</name>
    <dbReference type="NCBI Taxonomy" id="1079460"/>
    <lineage>
        <taxon>Bacteria</taxon>
        <taxon>Pseudomonadati</taxon>
        <taxon>Pseudomonadota</taxon>
        <taxon>Alphaproteobacteria</taxon>
        <taxon>Hyphomicrobiales</taxon>
        <taxon>Rhizobiaceae</taxon>
        <taxon>Rhizobium/Agrobacterium group</taxon>
        <taxon>Rhizobium</taxon>
    </lineage>
</organism>
<sequence>MSRTPFKIVVFNVKYSENLGDGILALCIEHGLSQTGGGIEVETVDLAGRRGFGGASSSKRRHLLKLLQRLPKPARRLAVGFVVRRALRRQRGEWERKIAAADAVVIGGGNLFQDDDLNFPLKIGTVLDCVRRFDRPLAIYAVGVSSDWSEPARRLFARIGGVRLLHVSVRDRFAYDSWRRHFPAGPVPDITPDPGLLIRQIADTTRVPSAGKTVAICVTEPVVLTRHASQTGPIPLGDAAGYRKLVNALVEDGFRVMLFCNGATEDHIFARTIVNEGSMVRHLTSGVLHLADRPADVGQLLRLLNAADAIVSHRLHACIAAYSLRIAHLGLSWDKKVEGFFRSVGREAYFVDEEHVPVSEIPALLKAALAQGIDQERYNLTMDCAETGMRRLRSALRPGLTSEYPMPDDVRGIAAGPVEFHD</sequence>
<dbReference type="PANTHER" id="PTHR36836">
    <property type="entry name" value="COLANIC ACID BIOSYNTHESIS PROTEIN WCAK"/>
    <property type="match status" value="1"/>
</dbReference>
<reference evidence="2 3" key="1">
    <citation type="submission" date="2019-06" db="EMBL/GenBank/DDBJ databases">
        <title>Pac Bio to generate improved reference genome sequences for organisms with transposon mutant libraries (support for FEBA project).</title>
        <authorList>
            <person name="Blow M."/>
        </authorList>
    </citation>
    <scope>NUCLEOTIDE SEQUENCE [LARGE SCALE GENOMIC DNA]</scope>
    <source>
        <strain evidence="2 3">USDA 1844</strain>
    </source>
</reference>
<name>A0A559SKU5_9HYPH</name>
<dbReference type="RefSeq" id="WP_022718846.1">
    <property type="nucleotide sequence ID" value="NZ_ATTQ01000032.1"/>
</dbReference>
<accession>A0A559SKU5</accession>
<comment type="caution">
    <text evidence="2">The sequence shown here is derived from an EMBL/GenBank/DDBJ whole genome shotgun (WGS) entry which is preliminary data.</text>
</comment>
<dbReference type="Proteomes" id="UP000319824">
    <property type="component" value="Unassembled WGS sequence"/>
</dbReference>
<gene>
    <name evidence="2" type="ORF">BCL32_3087</name>
</gene>
<protein>
    <submittedName>
        <fullName evidence="2">Polysaccharide pyruvyl transferase WcaK-like protein</fullName>
    </submittedName>
</protein>
<dbReference type="PANTHER" id="PTHR36836:SF1">
    <property type="entry name" value="COLANIC ACID BIOSYNTHESIS PROTEIN WCAK"/>
    <property type="match status" value="1"/>
</dbReference>
<evidence type="ECO:0000259" key="1">
    <source>
        <dbReference type="Pfam" id="PF04230"/>
    </source>
</evidence>
<proteinExistence type="predicted"/>